<name>A0A8S9KZ24_BRACR</name>
<evidence type="ECO:0000256" key="1">
    <source>
        <dbReference type="SAM" id="MobiDB-lite"/>
    </source>
</evidence>
<reference evidence="2" key="1">
    <citation type="submission" date="2019-12" db="EMBL/GenBank/DDBJ databases">
        <title>Genome sequencing and annotation of Brassica cretica.</title>
        <authorList>
            <person name="Studholme D.J."/>
            <person name="Sarris P.F."/>
        </authorList>
    </citation>
    <scope>NUCLEOTIDE SEQUENCE</scope>
    <source>
        <strain evidence="2">PFS-001/15</strain>
        <tissue evidence="2">Leaf</tissue>
    </source>
</reference>
<protein>
    <submittedName>
        <fullName evidence="2">Uncharacterized protein</fullName>
    </submittedName>
</protein>
<evidence type="ECO:0000313" key="3">
    <source>
        <dbReference type="Proteomes" id="UP000712281"/>
    </source>
</evidence>
<dbReference type="Proteomes" id="UP000712281">
    <property type="component" value="Unassembled WGS sequence"/>
</dbReference>
<feature type="compositionally biased region" description="Polar residues" evidence="1">
    <location>
        <begin position="77"/>
        <end position="96"/>
    </location>
</feature>
<dbReference type="AlphaFoldDB" id="A0A8S9KZ24"/>
<comment type="caution">
    <text evidence="2">The sequence shown here is derived from an EMBL/GenBank/DDBJ whole genome shotgun (WGS) entry which is preliminary data.</text>
</comment>
<gene>
    <name evidence="2" type="ORF">F2Q68_00008606</name>
</gene>
<proteinExistence type="predicted"/>
<organism evidence="2 3">
    <name type="scientific">Brassica cretica</name>
    <name type="common">Mustard</name>
    <dbReference type="NCBI Taxonomy" id="69181"/>
    <lineage>
        <taxon>Eukaryota</taxon>
        <taxon>Viridiplantae</taxon>
        <taxon>Streptophyta</taxon>
        <taxon>Embryophyta</taxon>
        <taxon>Tracheophyta</taxon>
        <taxon>Spermatophyta</taxon>
        <taxon>Magnoliopsida</taxon>
        <taxon>eudicotyledons</taxon>
        <taxon>Gunneridae</taxon>
        <taxon>Pentapetalae</taxon>
        <taxon>rosids</taxon>
        <taxon>malvids</taxon>
        <taxon>Brassicales</taxon>
        <taxon>Brassicaceae</taxon>
        <taxon>Brassiceae</taxon>
        <taxon>Brassica</taxon>
    </lineage>
</organism>
<feature type="region of interest" description="Disordered" evidence="1">
    <location>
        <begin position="20"/>
        <end position="43"/>
    </location>
</feature>
<accession>A0A8S9KZ24</accession>
<feature type="region of interest" description="Disordered" evidence="1">
    <location>
        <begin position="58"/>
        <end position="110"/>
    </location>
</feature>
<evidence type="ECO:0000313" key="2">
    <source>
        <dbReference type="EMBL" id="KAF2599252.1"/>
    </source>
</evidence>
<dbReference type="EMBL" id="QGKW02000717">
    <property type="protein sequence ID" value="KAF2599252.1"/>
    <property type="molecule type" value="Genomic_DNA"/>
</dbReference>
<sequence length="147" mass="14973">MGGSATSDLLSGSSGTWAIASSLPRSPLSTDDAFKSSRTPGGAPSLDLFWPLLSVEESDNSTRSSRPGHVSLPSAGRTGSASPGPTSRAGASSSTIELAPKGGEPGSLEGSFLSLKNSDLLASSLEFALQLSKLPRELRLLGLLLCE</sequence>